<dbReference type="Proteomes" id="UP000253083">
    <property type="component" value="Unassembled WGS sequence"/>
</dbReference>
<keyword evidence="6" id="KW-1185">Reference proteome</keyword>
<sequence length="298" mass="34099">MTQSNIPIFSNLYEELEPTQLPDSLHCERLEQRSGFHDWKIKPHRHDQLVQLFVVLEGGGEAIIDGEAIKFVAPFVAYVPSLTVHSFHYIEDSSGFVLSVFKDEVHSSLQSVPNLVSLFNQSFSISENDNTRQIAKILDLMTRFHDEYRSNRACRLLALRSLLALILVNLSRCVPQLNEQPSETDFDNQQKVATLMEVIEANYTEHHSTEFYANAMNITLTKLRRMTQSILGISAHQLINNKIILEAKRNILYTSMTASQIADMLGFKDPAYFSRFFKKHTGESPSEYRKRASISENL</sequence>
<dbReference type="Gene3D" id="1.10.10.60">
    <property type="entry name" value="Homeodomain-like"/>
    <property type="match status" value="1"/>
</dbReference>
<evidence type="ECO:0000256" key="1">
    <source>
        <dbReference type="ARBA" id="ARBA00023015"/>
    </source>
</evidence>
<dbReference type="InterPro" id="IPR018060">
    <property type="entry name" value="HTH_AraC"/>
</dbReference>
<dbReference type="CDD" id="cd06999">
    <property type="entry name" value="cupin_HpaA-like_N"/>
    <property type="match status" value="1"/>
</dbReference>
<dbReference type="AlphaFoldDB" id="A0A395JKK5"/>
<accession>A0A395JKK5</accession>
<dbReference type="PROSITE" id="PS01124">
    <property type="entry name" value="HTH_ARAC_FAMILY_2"/>
    <property type="match status" value="1"/>
</dbReference>
<dbReference type="SUPFAM" id="SSF46689">
    <property type="entry name" value="Homeodomain-like"/>
    <property type="match status" value="1"/>
</dbReference>
<gene>
    <name evidence="5" type="ORF">DFR28_10939</name>
</gene>
<dbReference type="SMART" id="SM00342">
    <property type="entry name" value="HTH_ARAC"/>
    <property type="match status" value="1"/>
</dbReference>
<reference evidence="5 6" key="1">
    <citation type="submission" date="2018-06" db="EMBL/GenBank/DDBJ databases">
        <title>Genomic Encyclopedia of Type Strains, Phase IV (KMG-IV): sequencing the most valuable type-strain genomes for metagenomic binning, comparative biology and taxonomic classification.</title>
        <authorList>
            <person name="Goeker M."/>
        </authorList>
    </citation>
    <scope>NUCLEOTIDE SEQUENCE [LARGE SCALE GENOMIC DNA]</scope>
    <source>
        <strain evidence="5 6">DSM 24032</strain>
    </source>
</reference>
<dbReference type="OrthoDB" id="9814125at2"/>
<keyword evidence="2" id="KW-0238">DNA-binding</keyword>
<dbReference type="RefSeq" id="WP_113955888.1">
    <property type="nucleotide sequence ID" value="NZ_QNRT01000009.1"/>
</dbReference>
<evidence type="ECO:0000313" key="5">
    <source>
        <dbReference type="EMBL" id="RBP47167.1"/>
    </source>
</evidence>
<dbReference type="Pfam" id="PF07883">
    <property type="entry name" value="Cupin_2"/>
    <property type="match status" value="1"/>
</dbReference>
<dbReference type="GO" id="GO:0003700">
    <property type="term" value="F:DNA-binding transcription factor activity"/>
    <property type="evidence" value="ECO:0007669"/>
    <property type="project" value="InterPro"/>
</dbReference>
<dbReference type="Gene3D" id="2.60.120.10">
    <property type="entry name" value="Jelly Rolls"/>
    <property type="match status" value="1"/>
</dbReference>
<dbReference type="InterPro" id="IPR014710">
    <property type="entry name" value="RmlC-like_jellyroll"/>
</dbReference>
<dbReference type="PANTHER" id="PTHR43280">
    <property type="entry name" value="ARAC-FAMILY TRANSCRIPTIONAL REGULATOR"/>
    <property type="match status" value="1"/>
</dbReference>
<dbReference type="InterPro" id="IPR009057">
    <property type="entry name" value="Homeodomain-like_sf"/>
</dbReference>
<proteinExistence type="predicted"/>
<dbReference type="GO" id="GO:0043565">
    <property type="term" value="F:sequence-specific DNA binding"/>
    <property type="evidence" value="ECO:0007669"/>
    <property type="project" value="InterPro"/>
</dbReference>
<dbReference type="SUPFAM" id="SSF51215">
    <property type="entry name" value="Regulatory protein AraC"/>
    <property type="match status" value="1"/>
</dbReference>
<dbReference type="InterPro" id="IPR047264">
    <property type="entry name" value="Cupin_HpaA-like_N"/>
</dbReference>
<name>A0A395JKK5_9GAMM</name>
<dbReference type="InParanoid" id="A0A395JKK5"/>
<dbReference type="EMBL" id="QNRT01000009">
    <property type="protein sequence ID" value="RBP47167.1"/>
    <property type="molecule type" value="Genomic_DNA"/>
</dbReference>
<dbReference type="Pfam" id="PF12833">
    <property type="entry name" value="HTH_18"/>
    <property type="match status" value="1"/>
</dbReference>
<dbReference type="InterPro" id="IPR037923">
    <property type="entry name" value="HTH-like"/>
</dbReference>
<comment type="caution">
    <text evidence="5">The sequence shown here is derived from an EMBL/GenBank/DDBJ whole genome shotgun (WGS) entry which is preliminary data.</text>
</comment>
<keyword evidence="3" id="KW-0804">Transcription</keyword>
<dbReference type="InterPro" id="IPR013096">
    <property type="entry name" value="Cupin_2"/>
</dbReference>
<dbReference type="PANTHER" id="PTHR43280:SF32">
    <property type="entry name" value="TRANSCRIPTIONAL REGULATORY PROTEIN"/>
    <property type="match status" value="1"/>
</dbReference>
<evidence type="ECO:0000256" key="3">
    <source>
        <dbReference type="ARBA" id="ARBA00023163"/>
    </source>
</evidence>
<keyword evidence="1" id="KW-0805">Transcription regulation</keyword>
<protein>
    <submittedName>
        <fullName evidence="5">AraC family transcriptional regulator</fullName>
    </submittedName>
</protein>
<feature type="domain" description="HTH araC/xylS-type" evidence="4">
    <location>
        <begin position="193"/>
        <end position="291"/>
    </location>
</feature>
<evidence type="ECO:0000256" key="2">
    <source>
        <dbReference type="ARBA" id="ARBA00023125"/>
    </source>
</evidence>
<dbReference type="InterPro" id="IPR020449">
    <property type="entry name" value="Tscrpt_reg_AraC-type_HTH"/>
</dbReference>
<evidence type="ECO:0000313" key="6">
    <source>
        <dbReference type="Proteomes" id="UP000253083"/>
    </source>
</evidence>
<organism evidence="5 6">
    <name type="scientific">Arenicella xantha</name>
    <dbReference type="NCBI Taxonomy" id="644221"/>
    <lineage>
        <taxon>Bacteria</taxon>
        <taxon>Pseudomonadati</taxon>
        <taxon>Pseudomonadota</taxon>
        <taxon>Gammaproteobacteria</taxon>
        <taxon>Arenicellales</taxon>
        <taxon>Arenicellaceae</taxon>
        <taxon>Arenicella</taxon>
    </lineage>
</organism>
<dbReference type="PRINTS" id="PR00032">
    <property type="entry name" value="HTHARAC"/>
</dbReference>
<evidence type="ECO:0000259" key="4">
    <source>
        <dbReference type="PROSITE" id="PS01124"/>
    </source>
</evidence>